<organism evidence="1 3">
    <name type="scientific">Streptomyces pseudovenezuelae</name>
    <dbReference type="NCBI Taxonomy" id="67350"/>
    <lineage>
        <taxon>Bacteria</taxon>
        <taxon>Bacillati</taxon>
        <taxon>Actinomycetota</taxon>
        <taxon>Actinomycetes</taxon>
        <taxon>Kitasatosporales</taxon>
        <taxon>Streptomycetaceae</taxon>
        <taxon>Streptomyces</taxon>
        <taxon>Streptomyces aurantiacus group</taxon>
    </lineage>
</organism>
<dbReference type="RefSeq" id="WP_037945372.1">
    <property type="nucleotide sequence ID" value="NZ_CP107755.1"/>
</dbReference>
<proteinExistence type="predicted"/>
<dbReference type="EMBL" id="CP109011">
    <property type="protein sequence ID" value="WUT48276.1"/>
    <property type="molecule type" value="Genomic_DNA"/>
</dbReference>
<dbReference type="GeneID" id="95695719"/>
<dbReference type="AlphaFoldDB" id="A0A101N022"/>
<evidence type="ECO:0000313" key="2">
    <source>
        <dbReference type="EMBL" id="WUT48276.1"/>
    </source>
</evidence>
<evidence type="ECO:0000313" key="1">
    <source>
        <dbReference type="EMBL" id="KUM84009.1"/>
    </source>
</evidence>
<keyword evidence="4" id="KW-1185">Reference proteome</keyword>
<dbReference type="OrthoDB" id="3397645at2"/>
<gene>
    <name evidence="1" type="ORF">AQI94_34320</name>
    <name evidence="2" type="ORF">OG929_40840</name>
</gene>
<evidence type="ECO:0000313" key="3">
    <source>
        <dbReference type="Proteomes" id="UP000053039"/>
    </source>
</evidence>
<accession>A0A101N022</accession>
<dbReference type="Proteomes" id="UP000053039">
    <property type="component" value="Unassembled WGS sequence"/>
</dbReference>
<sequence length="107" mass="12271">MLRVPVFAVGSLSEVPVRKYCKSYLLGELRRFPGWAAGAQPEEREMTDDTTVFLCDELTVLISPVGVDKDKRLFTEDTAEWREFCETTLKFRIPEDLAFAYAESEQN</sequence>
<dbReference type="EMBL" id="LMWM01000040">
    <property type="protein sequence ID" value="KUM84009.1"/>
    <property type="molecule type" value="Genomic_DNA"/>
</dbReference>
<reference evidence="1 3" key="1">
    <citation type="submission" date="2015-10" db="EMBL/GenBank/DDBJ databases">
        <title>Draft genome sequence of Streptomyces pseudovenezuelae DSM 40212, type strain for the species Streptomyces pseudovenezuelae.</title>
        <authorList>
            <person name="Ruckert C."/>
            <person name="Winkler A."/>
            <person name="Kalinowski J."/>
            <person name="Kampfer P."/>
            <person name="Glaeser S."/>
        </authorList>
    </citation>
    <scope>NUCLEOTIDE SEQUENCE [LARGE SCALE GENOMIC DNA]</scope>
    <source>
        <strain evidence="1 3">DSM 40212</strain>
    </source>
</reference>
<name>A0A101N022_9ACTN</name>
<reference evidence="2" key="2">
    <citation type="submission" date="2022-10" db="EMBL/GenBank/DDBJ databases">
        <title>The complete genomes of actinobacterial strains from the NBC collection.</title>
        <authorList>
            <person name="Joergensen T.S."/>
            <person name="Alvarez Arevalo M."/>
            <person name="Sterndorff E.B."/>
            <person name="Faurdal D."/>
            <person name="Vuksanovic O."/>
            <person name="Mourched A.-S."/>
            <person name="Charusanti P."/>
            <person name="Shaw S."/>
            <person name="Blin K."/>
            <person name="Weber T."/>
        </authorList>
    </citation>
    <scope>NUCLEOTIDE SEQUENCE</scope>
    <source>
        <strain evidence="2">NBC_00686</strain>
    </source>
</reference>
<protein>
    <submittedName>
        <fullName evidence="1">Uncharacterized protein</fullName>
    </submittedName>
</protein>
<evidence type="ECO:0000313" key="4">
    <source>
        <dbReference type="Proteomes" id="UP001432168"/>
    </source>
</evidence>
<dbReference type="Proteomes" id="UP001432168">
    <property type="component" value="Chromosome"/>
</dbReference>